<sequence>MPTGPMRCASTPAARRSPSAGPRGVCGRGRCSRSRPAATEPCRSTTADVRLPRRHSRATHGLFSMKSFDTRGPLRWPLLAAYAAPGLAMALMTLPFPALLTTFYAKYTEATTAGIATVMLFCRIFNGVIDPFIGYASDATNSRFGPRKPWLAAGALLSIPAFLLAYMPPTDAGNGYLFVAMVVFYLSLSAIEIPLRSWLAEISTDYAQRSRLSAAITLTLLVGGVLFMSLPEILKPLGWVESSRMDRPMMALFGWIGVVLLPLGMAAALWLVPVGAVMRGHRYTVRDMLRTVLHNRPFQLFLAADWLIGVSWGVTYALLFIALDNYLGFGDRIGLLLLVATAAQIAVLPLCISLASRWGKHMLWAYATLATAATGPLMLLFPPGGQASAVLVFMLMAVVSMLSTPQMFVPAALISDLSDYGTYKTGQAQTGTYYAIRSLIFPASGAVGTSLAFFAMAAVGYEPAAKANSESATQGMLWTLALLPAVLSLVSGLMLLRYPINRRRHQALRSRIERRETLRFEAP</sequence>
<organism evidence="4 5">
    <name type="scientific">Rubrivivax albus</name>
    <dbReference type="NCBI Taxonomy" id="2499835"/>
    <lineage>
        <taxon>Bacteria</taxon>
        <taxon>Pseudomonadati</taxon>
        <taxon>Pseudomonadota</taxon>
        <taxon>Betaproteobacteria</taxon>
        <taxon>Burkholderiales</taxon>
        <taxon>Sphaerotilaceae</taxon>
        <taxon>Rubrivivax</taxon>
    </lineage>
</organism>
<name>A0A3S2X0Y4_9BURK</name>
<evidence type="ECO:0000256" key="3">
    <source>
        <dbReference type="SAM" id="Phobius"/>
    </source>
</evidence>
<feature type="transmembrane region" description="Helical" evidence="3">
    <location>
        <begin position="476"/>
        <end position="496"/>
    </location>
</feature>
<feature type="transmembrane region" description="Helical" evidence="3">
    <location>
        <begin position="76"/>
        <end position="98"/>
    </location>
</feature>
<keyword evidence="5" id="KW-1185">Reference proteome</keyword>
<feature type="transmembrane region" description="Helical" evidence="3">
    <location>
        <begin position="298"/>
        <end position="323"/>
    </location>
</feature>
<keyword evidence="3" id="KW-1133">Transmembrane helix</keyword>
<dbReference type="Pfam" id="PF13347">
    <property type="entry name" value="MFS_2"/>
    <property type="match status" value="1"/>
</dbReference>
<proteinExistence type="inferred from homology"/>
<comment type="caution">
    <text evidence="4">The sequence shown here is derived from an EMBL/GenBank/DDBJ whole genome shotgun (WGS) entry which is preliminary data.</text>
</comment>
<feature type="region of interest" description="Disordered" evidence="2">
    <location>
        <begin position="1"/>
        <end position="45"/>
    </location>
</feature>
<dbReference type="PANTHER" id="PTHR11328">
    <property type="entry name" value="MAJOR FACILITATOR SUPERFAMILY DOMAIN-CONTAINING PROTEIN"/>
    <property type="match status" value="1"/>
</dbReference>
<evidence type="ECO:0000256" key="1">
    <source>
        <dbReference type="ARBA" id="ARBA00009617"/>
    </source>
</evidence>
<comment type="similarity">
    <text evidence="1">Belongs to the sodium:galactoside symporter (TC 2.A.2) family.</text>
</comment>
<dbReference type="Proteomes" id="UP000288178">
    <property type="component" value="Unassembled WGS sequence"/>
</dbReference>
<dbReference type="SUPFAM" id="SSF103473">
    <property type="entry name" value="MFS general substrate transporter"/>
    <property type="match status" value="1"/>
</dbReference>
<dbReference type="InterPro" id="IPR036259">
    <property type="entry name" value="MFS_trans_sf"/>
</dbReference>
<keyword evidence="3" id="KW-0472">Membrane</keyword>
<feature type="transmembrane region" description="Helical" evidence="3">
    <location>
        <begin position="110"/>
        <end position="129"/>
    </location>
</feature>
<dbReference type="Gene3D" id="1.20.1250.20">
    <property type="entry name" value="MFS general substrate transporter like domains"/>
    <property type="match status" value="2"/>
</dbReference>
<feature type="transmembrane region" description="Helical" evidence="3">
    <location>
        <begin position="387"/>
        <end position="413"/>
    </location>
</feature>
<dbReference type="AlphaFoldDB" id="A0A3S2X0Y4"/>
<dbReference type="GO" id="GO:0008643">
    <property type="term" value="P:carbohydrate transport"/>
    <property type="evidence" value="ECO:0007669"/>
    <property type="project" value="InterPro"/>
</dbReference>
<dbReference type="EMBL" id="SACT01000003">
    <property type="protein sequence ID" value="RVT51307.1"/>
    <property type="molecule type" value="Genomic_DNA"/>
</dbReference>
<protein>
    <submittedName>
        <fullName evidence="4">MFS transporter</fullName>
    </submittedName>
</protein>
<feature type="transmembrane region" description="Helical" evidence="3">
    <location>
        <begin position="335"/>
        <end position="356"/>
    </location>
</feature>
<dbReference type="GO" id="GO:0015293">
    <property type="term" value="F:symporter activity"/>
    <property type="evidence" value="ECO:0007669"/>
    <property type="project" value="InterPro"/>
</dbReference>
<gene>
    <name evidence="4" type="ORF">ENE75_10700</name>
</gene>
<feature type="transmembrane region" description="Helical" evidence="3">
    <location>
        <begin position="173"/>
        <end position="191"/>
    </location>
</feature>
<feature type="transmembrane region" description="Helical" evidence="3">
    <location>
        <begin position="250"/>
        <end position="277"/>
    </location>
</feature>
<feature type="transmembrane region" description="Helical" evidence="3">
    <location>
        <begin position="434"/>
        <end position="456"/>
    </location>
</feature>
<evidence type="ECO:0000256" key="2">
    <source>
        <dbReference type="SAM" id="MobiDB-lite"/>
    </source>
</evidence>
<evidence type="ECO:0000313" key="4">
    <source>
        <dbReference type="EMBL" id="RVT51307.1"/>
    </source>
</evidence>
<feature type="compositionally biased region" description="Low complexity" evidence="2">
    <location>
        <begin position="12"/>
        <end position="29"/>
    </location>
</feature>
<dbReference type="PANTHER" id="PTHR11328:SF24">
    <property type="entry name" value="MAJOR FACILITATOR SUPERFAMILY (MFS) PROFILE DOMAIN-CONTAINING PROTEIN"/>
    <property type="match status" value="1"/>
</dbReference>
<reference evidence="4 5" key="1">
    <citation type="submission" date="2019-01" db="EMBL/GenBank/DDBJ databases">
        <authorList>
            <person name="Chen W.-M."/>
        </authorList>
    </citation>
    <scope>NUCLEOTIDE SEQUENCE [LARGE SCALE GENOMIC DNA]</scope>
    <source>
        <strain evidence="4 5">ICH-3</strain>
    </source>
</reference>
<dbReference type="GO" id="GO:0005886">
    <property type="term" value="C:plasma membrane"/>
    <property type="evidence" value="ECO:0007669"/>
    <property type="project" value="TreeGrafter"/>
</dbReference>
<feature type="transmembrane region" description="Helical" evidence="3">
    <location>
        <begin position="212"/>
        <end position="230"/>
    </location>
</feature>
<feature type="transmembrane region" description="Helical" evidence="3">
    <location>
        <begin position="363"/>
        <end position="381"/>
    </location>
</feature>
<feature type="transmembrane region" description="Helical" evidence="3">
    <location>
        <begin position="150"/>
        <end position="167"/>
    </location>
</feature>
<evidence type="ECO:0000313" key="5">
    <source>
        <dbReference type="Proteomes" id="UP000288178"/>
    </source>
</evidence>
<accession>A0A3S2X0Y4</accession>
<keyword evidence="3" id="KW-0812">Transmembrane</keyword>
<dbReference type="InterPro" id="IPR039672">
    <property type="entry name" value="MFS_2"/>
</dbReference>